<dbReference type="Proteomes" id="UP000326936">
    <property type="component" value="Chromosome"/>
</dbReference>
<keyword evidence="5" id="KW-1185">Reference proteome</keyword>
<name>A0A5P9CH82_9VIBR</name>
<keyword evidence="2" id="KW-0812">Transmembrane</keyword>
<accession>A0A5P9CH82</accession>
<keyword evidence="2" id="KW-1133">Transmembrane helix</keyword>
<feature type="domain" description="Outer membrane protein beta-barrel" evidence="3">
    <location>
        <begin position="6"/>
        <end position="103"/>
    </location>
</feature>
<evidence type="ECO:0000259" key="3">
    <source>
        <dbReference type="Pfam" id="PF13505"/>
    </source>
</evidence>
<evidence type="ECO:0000313" key="4">
    <source>
        <dbReference type="EMBL" id="QFT25391.1"/>
    </source>
</evidence>
<dbReference type="EMBL" id="CP045350">
    <property type="protein sequence ID" value="QFT25391.1"/>
    <property type="molecule type" value="Genomic_DNA"/>
</dbReference>
<keyword evidence="2" id="KW-0472">Membrane</keyword>
<keyword evidence="1" id="KW-0732">Signal</keyword>
<proteinExistence type="predicted"/>
<evidence type="ECO:0000256" key="1">
    <source>
        <dbReference type="ARBA" id="ARBA00022729"/>
    </source>
</evidence>
<gene>
    <name evidence="4" type="ORF">FIV01_02915</name>
</gene>
<dbReference type="InterPro" id="IPR027385">
    <property type="entry name" value="Beta-barrel_OMP"/>
</dbReference>
<evidence type="ECO:0000256" key="2">
    <source>
        <dbReference type="SAM" id="Phobius"/>
    </source>
</evidence>
<dbReference type="Pfam" id="PF13505">
    <property type="entry name" value="OMP_b-brl"/>
    <property type="match status" value="1"/>
</dbReference>
<reference evidence="4 5" key="1">
    <citation type="submission" date="2019-10" db="EMBL/GenBank/DDBJ databases">
        <title>Complete genome sequence of Vibrio sp. strain THAF100, isolated from non-filtered water from the water column of tank 6 of a marine aquarium containing stony-coral fragments. Water maintained at 26 degree C.</title>
        <authorList>
            <person name="Ruckert C."/>
            <person name="Franco A."/>
            <person name="Kalinowski J."/>
            <person name="Glaeser S."/>
        </authorList>
    </citation>
    <scope>NUCLEOTIDE SEQUENCE [LARGE SCALE GENOMIC DNA]</scope>
    <source>
        <strain evidence="4 5">THAF100</strain>
    </source>
</reference>
<dbReference type="KEGG" id="vaq:FIV01_02915"/>
<dbReference type="RefSeq" id="WP_152429648.1">
    <property type="nucleotide sequence ID" value="NZ_CBCSDK010000003.1"/>
</dbReference>
<dbReference type="AlphaFoldDB" id="A0A5P9CH82"/>
<organism evidence="4 5">
    <name type="scientific">Vibrio aquimaris</name>
    <dbReference type="NCBI Taxonomy" id="2587862"/>
    <lineage>
        <taxon>Bacteria</taxon>
        <taxon>Pseudomonadati</taxon>
        <taxon>Pseudomonadota</taxon>
        <taxon>Gammaproteobacteria</taxon>
        <taxon>Vibrionales</taxon>
        <taxon>Vibrionaceae</taxon>
        <taxon>Vibrio</taxon>
    </lineage>
</organism>
<evidence type="ECO:0000313" key="5">
    <source>
        <dbReference type="Proteomes" id="UP000326936"/>
    </source>
</evidence>
<dbReference type="Gene3D" id="2.40.160.20">
    <property type="match status" value="1"/>
</dbReference>
<dbReference type="InterPro" id="IPR011250">
    <property type="entry name" value="OMP/PagP_B-barrel"/>
</dbReference>
<dbReference type="OrthoDB" id="5878238at2"/>
<sequence length="103" mass="11071">MPVQNLEFTALNLNLKPKYYIAGSAVYLGGIVGIGFVNVNNDTMNSGSFGSTASGDSAIIGAEIGYSFTKEFSVNLGYRTTTAKLDNVDFDMKTIFAGLDYKF</sequence>
<feature type="transmembrane region" description="Helical" evidence="2">
    <location>
        <begin position="20"/>
        <end position="39"/>
    </location>
</feature>
<protein>
    <recommendedName>
        <fullName evidence="3">Outer membrane protein beta-barrel domain-containing protein</fullName>
    </recommendedName>
</protein>
<dbReference type="SUPFAM" id="SSF56925">
    <property type="entry name" value="OMPA-like"/>
    <property type="match status" value="1"/>
</dbReference>